<dbReference type="InterPro" id="IPR036890">
    <property type="entry name" value="HATPase_C_sf"/>
</dbReference>
<dbReference type="Gene3D" id="3.30.565.10">
    <property type="entry name" value="Histidine kinase-like ATPase, C-terminal domain"/>
    <property type="match status" value="1"/>
</dbReference>
<keyword evidence="9" id="KW-1185">Reference proteome</keyword>
<protein>
    <recommendedName>
        <fullName evidence="2">histidine kinase</fullName>
        <ecNumber evidence="2">2.7.13.3</ecNumber>
    </recommendedName>
</protein>
<keyword evidence="8" id="KW-0418">Kinase</keyword>
<evidence type="ECO:0000259" key="7">
    <source>
        <dbReference type="PROSITE" id="PS50110"/>
    </source>
</evidence>
<dbReference type="PROSITE" id="PS50109">
    <property type="entry name" value="HIS_KIN"/>
    <property type="match status" value="1"/>
</dbReference>
<accession>A0A840L5X3</accession>
<dbReference type="RefSeq" id="WP_184296236.1">
    <property type="nucleotide sequence ID" value="NZ_JACHLP010000001.1"/>
</dbReference>
<dbReference type="SUPFAM" id="SSF47384">
    <property type="entry name" value="Homodimeric domain of signal transducing histidine kinase"/>
    <property type="match status" value="1"/>
</dbReference>
<dbReference type="EC" id="2.7.13.3" evidence="2"/>
<evidence type="ECO:0000256" key="5">
    <source>
        <dbReference type="SAM" id="Coils"/>
    </source>
</evidence>
<proteinExistence type="predicted"/>
<keyword evidence="8" id="KW-0808">Transferase</keyword>
<dbReference type="InterPro" id="IPR003594">
    <property type="entry name" value="HATPase_dom"/>
</dbReference>
<dbReference type="SMART" id="SM00387">
    <property type="entry name" value="HATPase_c"/>
    <property type="match status" value="1"/>
</dbReference>
<dbReference type="Gene3D" id="3.40.50.2300">
    <property type="match status" value="1"/>
</dbReference>
<dbReference type="Pfam" id="PF02518">
    <property type="entry name" value="HATPase_c"/>
    <property type="match status" value="1"/>
</dbReference>
<dbReference type="SMART" id="SM00448">
    <property type="entry name" value="REC"/>
    <property type="match status" value="1"/>
</dbReference>
<dbReference type="PRINTS" id="PR00344">
    <property type="entry name" value="BCTRLSENSOR"/>
</dbReference>
<evidence type="ECO:0000256" key="3">
    <source>
        <dbReference type="ARBA" id="ARBA00022553"/>
    </source>
</evidence>
<gene>
    <name evidence="8" type="ORF">HNP55_000718</name>
</gene>
<dbReference type="InterPro" id="IPR011006">
    <property type="entry name" value="CheY-like_superfamily"/>
</dbReference>
<dbReference type="InterPro" id="IPR001789">
    <property type="entry name" value="Sig_transdc_resp-reg_receiver"/>
</dbReference>
<reference evidence="8 9" key="1">
    <citation type="submission" date="2020-08" db="EMBL/GenBank/DDBJ databases">
        <title>Functional genomics of gut bacteria from endangered species of beetles.</title>
        <authorList>
            <person name="Carlos-Shanley C."/>
        </authorList>
    </citation>
    <scope>NUCLEOTIDE SEQUENCE [LARGE SCALE GENOMIC DNA]</scope>
    <source>
        <strain evidence="8 9">S00239</strain>
    </source>
</reference>
<organism evidence="8 9">
    <name type="scientific">Roseateles oligotrophus</name>
    <dbReference type="NCBI Taxonomy" id="1769250"/>
    <lineage>
        <taxon>Bacteria</taxon>
        <taxon>Pseudomonadati</taxon>
        <taxon>Pseudomonadota</taxon>
        <taxon>Betaproteobacteria</taxon>
        <taxon>Burkholderiales</taxon>
        <taxon>Sphaerotilaceae</taxon>
        <taxon>Roseateles</taxon>
    </lineage>
</organism>
<dbReference type="Pfam" id="PF00072">
    <property type="entry name" value="Response_reg"/>
    <property type="match status" value="1"/>
</dbReference>
<feature type="coiled-coil region" evidence="5">
    <location>
        <begin position="123"/>
        <end position="160"/>
    </location>
</feature>
<dbReference type="Proteomes" id="UP000562027">
    <property type="component" value="Unassembled WGS sequence"/>
</dbReference>
<name>A0A840L5X3_9BURK</name>
<dbReference type="PROSITE" id="PS50110">
    <property type="entry name" value="RESPONSE_REGULATORY"/>
    <property type="match status" value="1"/>
</dbReference>
<evidence type="ECO:0000256" key="1">
    <source>
        <dbReference type="ARBA" id="ARBA00000085"/>
    </source>
</evidence>
<keyword evidence="5" id="KW-0175">Coiled coil</keyword>
<evidence type="ECO:0000259" key="6">
    <source>
        <dbReference type="PROSITE" id="PS50109"/>
    </source>
</evidence>
<sequence length="408" mass="44956">MTDRFLVLAVDDRDANRLALRAVLRRFPEFELIEAASGEEALLMVVERPVQLVLLDVNMPGMDGFEVVAHLQSIELTRDIPVIFLTATAKEEGFVQRGYELGAVDYLAKPIEDHLLISRLRIYKRLYESRQQLKSSNRSLEQTMLQLREAQQSLLQHEKLAALMPMVSAVAHELNTPLGNCQLTLSILRESSSELLQQWHSKQGIKRSELEFFLNNQVEATNILSHALSRAIAIVARFKQVSLSDHNLLLSRFDLAELLQGLAGLHAAELASRKVELKLDLPEGLRLYSCVGSLSRVIDELLANSLLHGFAGRSGGHIQISARLLGMEKVEICYADDGLGMAPEVLDKVFDPFFTTRFGQGGSGLGLSIAYNLVTGLLGGALQARSVEGQGSQFLIQLPLTAPSPAPA</sequence>
<dbReference type="InterPro" id="IPR005467">
    <property type="entry name" value="His_kinase_dom"/>
</dbReference>
<evidence type="ECO:0000256" key="2">
    <source>
        <dbReference type="ARBA" id="ARBA00012438"/>
    </source>
</evidence>
<comment type="caution">
    <text evidence="8">The sequence shown here is derived from an EMBL/GenBank/DDBJ whole genome shotgun (WGS) entry which is preliminary data.</text>
</comment>
<evidence type="ECO:0000313" key="8">
    <source>
        <dbReference type="EMBL" id="MBB4842223.1"/>
    </source>
</evidence>
<dbReference type="SUPFAM" id="SSF55874">
    <property type="entry name" value="ATPase domain of HSP90 chaperone/DNA topoisomerase II/histidine kinase"/>
    <property type="match status" value="1"/>
</dbReference>
<dbReference type="PANTHER" id="PTHR43547:SF2">
    <property type="entry name" value="HYBRID SIGNAL TRANSDUCTION HISTIDINE KINASE C"/>
    <property type="match status" value="1"/>
</dbReference>
<dbReference type="SUPFAM" id="SSF52172">
    <property type="entry name" value="CheY-like"/>
    <property type="match status" value="1"/>
</dbReference>
<dbReference type="AlphaFoldDB" id="A0A840L5X3"/>
<evidence type="ECO:0000256" key="4">
    <source>
        <dbReference type="PROSITE-ProRule" id="PRU00169"/>
    </source>
</evidence>
<dbReference type="Gene3D" id="1.10.287.130">
    <property type="match status" value="1"/>
</dbReference>
<comment type="catalytic activity">
    <reaction evidence="1">
        <text>ATP + protein L-histidine = ADP + protein N-phospho-L-histidine.</text>
        <dbReference type="EC" id="2.7.13.3"/>
    </reaction>
</comment>
<evidence type="ECO:0000313" key="9">
    <source>
        <dbReference type="Proteomes" id="UP000562027"/>
    </source>
</evidence>
<dbReference type="InterPro" id="IPR036097">
    <property type="entry name" value="HisK_dim/P_sf"/>
</dbReference>
<feature type="modified residue" description="4-aspartylphosphate" evidence="4">
    <location>
        <position position="56"/>
    </location>
</feature>
<dbReference type="GO" id="GO:0000155">
    <property type="term" value="F:phosphorelay sensor kinase activity"/>
    <property type="evidence" value="ECO:0007669"/>
    <property type="project" value="InterPro"/>
</dbReference>
<dbReference type="EMBL" id="JACHLP010000001">
    <property type="protein sequence ID" value="MBB4842223.1"/>
    <property type="molecule type" value="Genomic_DNA"/>
</dbReference>
<feature type="domain" description="Histidine kinase" evidence="6">
    <location>
        <begin position="169"/>
        <end position="402"/>
    </location>
</feature>
<dbReference type="PANTHER" id="PTHR43547">
    <property type="entry name" value="TWO-COMPONENT HISTIDINE KINASE"/>
    <property type="match status" value="1"/>
</dbReference>
<dbReference type="InterPro" id="IPR004358">
    <property type="entry name" value="Sig_transdc_His_kin-like_C"/>
</dbReference>
<feature type="domain" description="Response regulatory" evidence="7">
    <location>
        <begin position="6"/>
        <end position="124"/>
    </location>
</feature>
<keyword evidence="3 4" id="KW-0597">Phosphoprotein</keyword>